<dbReference type="InterPro" id="IPR036890">
    <property type="entry name" value="HATPase_C_sf"/>
</dbReference>
<dbReference type="SUPFAM" id="SSF55874">
    <property type="entry name" value="ATPase domain of HSP90 chaperone/DNA topoisomerase II/histidine kinase"/>
    <property type="match status" value="1"/>
</dbReference>
<dbReference type="PANTHER" id="PTHR24421:SF61">
    <property type="entry name" value="OXYGEN SENSOR HISTIDINE KINASE NREB"/>
    <property type="match status" value="1"/>
</dbReference>
<dbReference type="InterPro" id="IPR045975">
    <property type="entry name" value="DUF5931"/>
</dbReference>
<evidence type="ECO:0000256" key="2">
    <source>
        <dbReference type="ARBA" id="ARBA00022777"/>
    </source>
</evidence>
<feature type="domain" description="Histidine kinase/HSP90-like ATPase" evidence="5">
    <location>
        <begin position="286"/>
        <end position="380"/>
    </location>
</feature>
<dbReference type="Pfam" id="PF02518">
    <property type="entry name" value="HATPase_c"/>
    <property type="match status" value="1"/>
</dbReference>
<feature type="transmembrane region" description="Helical" evidence="4">
    <location>
        <begin position="149"/>
        <end position="167"/>
    </location>
</feature>
<proteinExistence type="predicted"/>
<evidence type="ECO:0000256" key="1">
    <source>
        <dbReference type="ARBA" id="ARBA00022679"/>
    </source>
</evidence>
<evidence type="ECO:0000256" key="3">
    <source>
        <dbReference type="ARBA" id="ARBA00023012"/>
    </source>
</evidence>
<dbReference type="GO" id="GO:0016301">
    <property type="term" value="F:kinase activity"/>
    <property type="evidence" value="ECO:0007669"/>
    <property type="project" value="UniProtKB-KW"/>
</dbReference>
<dbReference type="CDD" id="cd16917">
    <property type="entry name" value="HATPase_UhpB-NarQ-NarX-like"/>
    <property type="match status" value="1"/>
</dbReference>
<evidence type="ECO:0000256" key="4">
    <source>
        <dbReference type="SAM" id="Phobius"/>
    </source>
</evidence>
<dbReference type="RefSeq" id="WP_094766145.1">
    <property type="nucleotide sequence ID" value="NZ_FUKQ01000063.1"/>
</dbReference>
<organism evidence="7 8">
    <name type="scientific">Luteococcus japonicus LSP_Lj1</name>
    <dbReference type="NCBI Taxonomy" id="1255658"/>
    <lineage>
        <taxon>Bacteria</taxon>
        <taxon>Bacillati</taxon>
        <taxon>Actinomycetota</taxon>
        <taxon>Actinomycetes</taxon>
        <taxon>Propionibacteriales</taxon>
        <taxon>Propionibacteriaceae</taxon>
        <taxon>Luteococcus</taxon>
    </lineage>
</organism>
<dbReference type="InterPro" id="IPR003594">
    <property type="entry name" value="HATPase_dom"/>
</dbReference>
<sequence length="383" mass="41881">MTVSHRDDTDLLHPVYSITNRLRWLLLAHALVVNALRLDEVAHPRALVVVCAMMLAWTPVVGHLQARQASRTTVVMLADFLITMVLVGTSRWVLGRPALVDSYLPAPVFWLAASPMVVAVWRGKWWGLTCAALISAVKFVQEPRPDERVWSALLTLGVCAWGLGCIVDTMRDSMADRDAHHARLAALAERDRLNRIVHDGALQVLAMVEREGPELGPKGRHLAQVARQQEGMLRRLLQDRAVDLPGKMPQVSTTDVASMLEAHAGDRVTVSVMAGEAPMEAARAAELDAAVSEVLLNVTKHAGPEAQAWILLEDDGDELIVSVRDNGVGMSRDQVELASTMGRMGIHDSIMGRIGDIGGVAVARSQPGRGVEWEFRIPMEERG</sequence>
<keyword evidence="8" id="KW-1185">Reference proteome</keyword>
<evidence type="ECO:0000313" key="8">
    <source>
        <dbReference type="Proteomes" id="UP000188342"/>
    </source>
</evidence>
<gene>
    <name evidence="7" type="ORF">FM114_16045</name>
</gene>
<keyword evidence="2 7" id="KW-0418">Kinase</keyword>
<keyword evidence="3" id="KW-0902">Two-component regulatory system</keyword>
<dbReference type="Proteomes" id="UP000188342">
    <property type="component" value="Unassembled WGS sequence"/>
</dbReference>
<dbReference type="AlphaFoldDB" id="A0A1R4KMS8"/>
<keyword evidence="4" id="KW-0812">Transmembrane</keyword>
<dbReference type="NCBIfam" id="NF047322">
    <property type="entry name" value="HK_morpho_MacS"/>
    <property type="match status" value="1"/>
</dbReference>
<protein>
    <submittedName>
        <fullName evidence="7">Putative two-component system sensor kinase</fullName>
    </submittedName>
</protein>
<dbReference type="PANTHER" id="PTHR24421">
    <property type="entry name" value="NITRATE/NITRITE SENSOR PROTEIN NARX-RELATED"/>
    <property type="match status" value="1"/>
</dbReference>
<keyword evidence="1" id="KW-0808">Transferase</keyword>
<evidence type="ECO:0000259" key="5">
    <source>
        <dbReference type="Pfam" id="PF02518"/>
    </source>
</evidence>
<dbReference type="Gene3D" id="3.30.565.10">
    <property type="entry name" value="Histidine kinase-like ATPase, C-terminal domain"/>
    <property type="match status" value="1"/>
</dbReference>
<name>A0A1R4KMS8_9ACTN</name>
<dbReference type="Pfam" id="PF19354">
    <property type="entry name" value="DUF5931"/>
    <property type="match status" value="1"/>
</dbReference>
<evidence type="ECO:0000313" key="7">
    <source>
        <dbReference type="EMBL" id="SJN45505.1"/>
    </source>
</evidence>
<dbReference type="InterPro" id="IPR050482">
    <property type="entry name" value="Sensor_HK_TwoCompSys"/>
</dbReference>
<dbReference type="GO" id="GO:0000160">
    <property type="term" value="P:phosphorelay signal transduction system"/>
    <property type="evidence" value="ECO:0007669"/>
    <property type="project" value="UniProtKB-KW"/>
</dbReference>
<dbReference type="OrthoDB" id="5181554at2"/>
<feature type="transmembrane region" description="Helical" evidence="4">
    <location>
        <begin position="74"/>
        <end position="94"/>
    </location>
</feature>
<feature type="domain" description="DUF5931" evidence="6">
    <location>
        <begin position="14"/>
        <end position="173"/>
    </location>
</feature>
<feature type="transmembrane region" description="Helical" evidence="4">
    <location>
        <begin position="44"/>
        <end position="62"/>
    </location>
</feature>
<dbReference type="STRING" id="1255658.FM114_16045"/>
<reference evidence="7 8" key="1">
    <citation type="submission" date="2017-02" db="EMBL/GenBank/DDBJ databases">
        <authorList>
            <person name="Peterson S.W."/>
        </authorList>
    </citation>
    <scope>NUCLEOTIDE SEQUENCE [LARGE SCALE GENOMIC DNA]</scope>
    <source>
        <strain evidence="7 8">LSP_Lj1</strain>
    </source>
</reference>
<dbReference type="EMBL" id="FUKQ01000063">
    <property type="protein sequence ID" value="SJN45505.1"/>
    <property type="molecule type" value="Genomic_DNA"/>
</dbReference>
<evidence type="ECO:0000259" key="6">
    <source>
        <dbReference type="Pfam" id="PF19354"/>
    </source>
</evidence>
<keyword evidence="4" id="KW-1133">Transmembrane helix</keyword>
<accession>A0A1R4KMS8</accession>
<keyword evidence="4" id="KW-0472">Membrane</keyword>